<feature type="domain" description="DUF4470" evidence="5">
    <location>
        <begin position="77"/>
        <end position="174"/>
    </location>
</feature>
<dbReference type="Pfam" id="PF14737">
    <property type="entry name" value="DUF4470"/>
    <property type="match status" value="1"/>
</dbReference>
<dbReference type="Proteomes" id="UP000800038">
    <property type="component" value="Unassembled WGS sequence"/>
</dbReference>
<dbReference type="InterPro" id="IPR002893">
    <property type="entry name" value="Znf_MYND"/>
</dbReference>
<evidence type="ECO:0000256" key="3">
    <source>
        <dbReference type="ARBA" id="ARBA00022833"/>
    </source>
</evidence>
<dbReference type="OrthoDB" id="5282002at2759"/>
<evidence type="ECO:0000313" key="7">
    <source>
        <dbReference type="Proteomes" id="UP000800038"/>
    </source>
</evidence>
<keyword evidence="1" id="KW-0479">Metal-binding</keyword>
<evidence type="ECO:0000256" key="2">
    <source>
        <dbReference type="ARBA" id="ARBA00022771"/>
    </source>
</evidence>
<sequence length="556" mass="62742">MAYSIPDMSAFLNPHLCANTKRGVGGACQNDAALACSGCHLVQYCSKECQIADRSYHKKTSFIGGAPLAPFGTRKFLWGNMPAIDMLNTNDHESEEELANQNIELLFAASGDLRNVVKTVVGLPESYGGECTAVLNDKELIIVARNAIMLLIALYFDPEVSVPMIIHLWYSASIPGAMVQALQSHILPLVEEVCGKVKDKSAGSVQAKTFTINGRKLRVVLKKEEWFEFAKYFTVPKTLTADEANVMRRRVTVAPERIDYRERAMLQWPGALRLVDMNFRQEGVFLPFGCSLEAFDTPNPYNKWPMKDSSTPRDGWHHSEYMKYAPAAKEDEHGAVFFYVRSLLLKFCSRIRNLNISIQLSSVNAQNLGRYVRNLKFDRIEISNICDHGYLGPHECLQIFSSLLKSRSANPKATLLVLFMNAAPETEHEHINKSPAKMRASMELDRKRLEGYMPIDKAIFATICNANDLGRHPDFVRRSGCNEMLKNWDQWFETFKYETGFVQVAASCGLKTKGENTIIEAWPYTVRPETTKKELDVLRASGTTGYERYLELVKAE</sequence>
<dbReference type="InterPro" id="IPR027974">
    <property type="entry name" value="DUF4470"/>
</dbReference>
<evidence type="ECO:0000259" key="5">
    <source>
        <dbReference type="Pfam" id="PF14737"/>
    </source>
</evidence>
<dbReference type="Gene3D" id="6.10.140.2220">
    <property type="match status" value="1"/>
</dbReference>
<gene>
    <name evidence="6" type="ORF">EJ02DRAFT_418542</name>
</gene>
<proteinExistence type="predicted"/>
<dbReference type="EMBL" id="ML976003">
    <property type="protein sequence ID" value="KAF1946434.1"/>
    <property type="molecule type" value="Genomic_DNA"/>
</dbReference>
<dbReference type="Pfam" id="PF01753">
    <property type="entry name" value="zf-MYND"/>
    <property type="match status" value="1"/>
</dbReference>
<evidence type="ECO:0000313" key="6">
    <source>
        <dbReference type="EMBL" id="KAF1946434.1"/>
    </source>
</evidence>
<keyword evidence="2" id="KW-0863">Zinc-finger</keyword>
<accession>A0A6A5T318</accession>
<evidence type="ECO:0000256" key="1">
    <source>
        <dbReference type="ARBA" id="ARBA00022723"/>
    </source>
</evidence>
<keyword evidence="3" id="KW-0862">Zinc</keyword>
<keyword evidence="7" id="KW-1185">Reference proteome</keyword>
<reference evidence="6" key="1">
    <citation type="journal article" date="2020" name="Stud. Mycol.">
        <title>101 Dothideomycetes genomes: a test case for predicting lifestyles and emergence of pathogens.</title>
        <authorList>
            <person name="Haridas S."/>
            <person name="Albert R."/>
            <person name="Binder M."/>
            <person name="Bloem J."/>
            <person name="Labutti K."/>
            <person name="Salamov A."/>
            <person name="Andreopoulos B."/>
            <person name="Baker S."/>
            <person name="Barry K."/>
            <person name="Bills G."/>
            <person name="Bluhm B."/>
            <person name="Cannon C."/>
            <person name="Castanera R."/>
            <person name="Culley D."/>
            <person name="Daum C."/>
            <person name="Ezra D."/>
            <person name="Gonzalez J."/>
            <person name="Henrissat B."/>
            <person name="Kuo A."/>
            <person name="Liang C."/>
            <person name="Lipzen A."/>
            <person name="Lutzoni F."/>
            <person name="Magnuson J."/>
            <person name="Mondo S."/>
            <person name="Nolan M."/>
            <person name="Ohm R."/>
            <person name="Pangilinan J."/>
            <person name="Park H.-J."/>
            <person name="Ramirez L."/>
            <person name="Alfaro M."/>
            <person name="Sun H."/>
            <person name="Tritt A."/>
            <person name="Yoshinaga Y."/>
            <person name="Zwiers L.-H."/>
            <person name="Turgeon B."/>
            <person name="Goodwin S."/>
            <person name="Spatafora J."/>
            <person name="Crous P."/>
            <person name="Grigoriev I."/>
        </authorList>
    </citation>
    <scope>NUCLEOTIDE SEQUENCE</scope>
    <source>
        <strain evidence="6">CBS 161.51</strain>
    </source>
</reference>
<protein>
    <submittedName>
        <fullName evidence="6">Uncharacterized protein</fullName>
    </submittedName>
</protein>
<feature type="domain" description="MYND-type" evidence="4">
    <location>
        <begin position="28"/>
        <end position="59"/>
    </location>
</feature>
<name>A0A6A5T318_9PLEO</name>
<organism evidence="6 7">
    <name type="scientific">Clathrospora elynae</name>
    <dbReference type="NCBI Taxonomy" id="706981"/>
    <lineage>
        <taxon>Eukaryota</taxon>
        <taxon>Fungi</taxon>
        <taxon>Dikarya</taxon>
        <taxon>Ascomycota</taxon>
        <taxon>Pezizomycotina</taxon>
        <taxon>Dothideomycetes</taxon>
        <taxon>Pleosporomycetidae</taxon>
        <taxon>Pleosporales</taxon>
        <taxon>Diademaceae</taxon>
        <taxon>Clathrospora</taxon>
    </lineage>
</organism>
<dbReference type="SUPFAM" id="SSF144232">
    <property type="entry name" value="HIT/MYND zinc finger-like"/>
    <property type="match status" value="1"/>
</dbReference>
<dbReference type="GO" id="GO:0008270">
    <property type="term" value="F:zinc ion binding"/>
    <property type="evidence" value="ECO:0007669"/>
    <property type="project" value="UniProtKB-KW"/>
</dbReference>
<dbReference type="AlphaFoldDB" id="A0A6A5T318"/>
<evidence type="ECO:0000259" key="4">
    <source>
        <dbReference type="Pfam" id="PF01753"/>
    </source>
</evidence>